<dbReference type="AlphaFoldDB" id="A0AAE4FGW2"/>
<keyword evidence="1" id="KW-0472">Membrane</keyword>
<keyword evidence="1" id="KW-1133">Transmembrane helix</keyword>
<sequence length="176" mass="20092">MKTEQIDIKLYLQRQSSCGLLKFTRLMDCILTPPIIAFLFMALLFAIAHLIIMPKIVDELLFIPLCFFIGGCVCLLVFVHLYYSCVFPRLCPLLEVSEIEALCSKTFSEYQEMGHSESIQKSGIDYLDNLIREGIPMNYRHRRKINALVEADECDSKLNALSQTFESAIAQNKTVV</sequence>
<dbReference type="EMBL" id="JAPKIY010000043">
    <property type="protein sequence ID" value="MDS0899912.1"/>
    <property type="molecule type" value="Genomic_DNA"/>
</dbReference>
<evidence type="ECO:0000313" key="3">
    <source>
        <dbReference type="Proteomes" id="UP001182247"/>
    </source>
</evidence>
<dbReference type="Proteomes" id="UP001182247">
    <property type="component" value="Unassembled WGS sequence"/>
</dbReference>
<dbReference type="RefSeq" id="WP_283027256.1">
    <property type="nucleotide sequence ID" value="NZ_JAPKIY010000043.1"/>
</dbReference>
<reference evidence="2" key="1">
    <citation type="submission" date="2023-02" db="EMBL/GenBank/DDBJ databases">
        <title>Detection, antimicrobial susceptibility and genomic characterization of NDM-producing species of Morganellaceae, Yersiniaceae, and Enterobacteriaceae other than Klebsiella.</title>
        <authorList>
            <person name="Camargo C.H."/>
            <person name="Sacchi C.T."/>
            <person name="Campos K.R."/>
        </authorList>
    </citation>
    <scope>NUCLEOTIDE SEQUENCE</scope>
    <source>
        <strain evidence="2">1189_21</strain>
    </source>
</reference>
<comment type="caution">
    <text evidence="2">The sequence shown here is derived from an EMBL/GenBank/DDBJ whole genome shotgun (WGS) entry which is preliminary data.</text>
</comment>
<keyword evidence="1" id="KW-0812">Transmembrane</keyword>
<organism evidence="2 3">
    <name type="scientific">Morganella morganii</name>
    <name type="common">Proteus morganii</name>
    <dbReference type="NCBI Taxonomy" id="582"/>
    <lineage>
        <taxon>Bacteria</taxon>
        <taxon>Pseudomonadati</taxon>
        <taxon>Pseudomonadota</taxon>
        <taxon>Gammaproteobacteria</taxon>
        <taxon>Enterobacterales</taxon>
        <taxon>Morganellaceae</taxon>
        <taxon>Morganella</taxon>
    </lineage>
</organism>
<feature type="transmembrane region" description="Helical" evidence="1">
    <location>
        <begin position="60"/>
        <end position="83"/>
    </location>
</feature>
<protein>
    <submittedName>
        <fullName evidence="2">Uncharacterized protein</fullName>
    </submittedName>
</protein>
<accession>A0AAE4FGW2</accession>
<feature type="transmembrane region" description="Helical" evidence="1">
    <location>
        <begin position="30"/>
        <end position="53"/>
    </location>
</feature>
<evidence type="ECO:0000313" key="2">
    <source>
        <dbReference type="EMBL" id="MDS0899912.1"/>
    </source>
</evidence>
<evidence type="ECO:0000256" key="1">
    <source>
        <dbReference type="SAM" id="Phobius"/>
    </source>
</evidence>
<proteinExistence type="predicted"/>
<name>A0AAE4FGW2_MORMO</name>
<gene>
    <name evidence="2" type="ORF">OSC06_18320</name>
</gene>